<proteinExistence type="predicted"/>
<keyword evidence="3" id="KW-1185">Reference proteome</keyword>
<sequence>MNGPARDRVRSAPVLTVPRGNHASQDCRGGTGSYYAWAICQNNKYVSGPVRSGGVWSYAYCSNVGSTLRSGGSPRLTPPGRARRAV</sequence>
<geneLocation type="plasmid" evidence="2 3">
    <name>unnamed1</name>
</geneLocation>
<dbReference type="RefSeq" id="WP_328777740.1">
    <property type="nucleotide sequence ID" value="NZ_CP108058.1"/>
</dbReference>
<protein>
    <submittedName>
        <fullName evidence="2">Uncharacterized protein</fullName>
    </submittedName>
</protein>
<reference evidence="2" key="1">
    <citation type="submission" date="2022-10" db="EMBL/GenBank/DDBJ databases">
        <title>The complete genomes of actinobacterial strains from the NBC collection.</title>
        <authorList>
            <person name="Joergensen T.S."/>
            <person name="Alvarez Arevalo M."/>
            <person name="Sterndorff E.B."/>
            <person name="Faurdal D."/>
            <person name="Vuksanovic O."/>
            <person name="Mourched A.-S."/>
            <person name="Charusanti P."/>
            <person name="Shaw S."/>
            <person name="Blin K."/>
            <person name="Weber T."/>
        </authorList>
    </citation>
    <scope>NUCLEOTIDE SEQUENCE</scope>
    <source>
        <strain evidence="2">NBC_00283</strain>
        <plasmid evidence="2">unnamed1</plasmid>
    </source>
</reference>
<evidence type="ECO:0000313" key="2">
    <source>
        <dbReference type="EMBL" id="WUO51423.1"/>
    </source>
</evidence>
<organism evidence="2 3">
    <name type="scientific">Streptomyces goshikiensis</name>
    <dbReference type="NCBI Taxonomy" id="1942"/>
    <lineage>
        <taxon>Bacteria</taxon>
        <taxon>Bacillati</taxon>
        <taxon>Actinomycetota</taxon>
        <taxon>Actinomycetes</taxon>
        <taxon>Kitasatosporales</taxon>
        <taxon>Streptomycetaceae</taxon>
        <taxon>Streptomyces</taxon>
    </lineage>
</organism>
<keyword evidence="2" id="KW-0614">Plasmid</keyword>
<feature type="region of interest" description="Disordered" evidence="1">
    <location>
        <begin position="67"/>
        <end position="86"/>
    </location>
</feature>
<name>A0ABZ1RXQ9_9ACTN</name>
<evidence type="ECO:0000313" key="3">
    <source>
        <dbReference type="Proteomes" id="UP001432075"/>
    </source>
</evidence>
<dbReference type="Proteomes" id="UP001432075">
    <property type="component" value="Plasmid unnamed1"/>
</dbReference>
<accession>A0ABZ1RXQ9</accession>
<dbReference type="EMBL" id="CP108058">
    <property type="protein sequence ID" value="WUO51423.1"/>
    <property type="molecule type" value="Genomic_DNA"/>
</dbReference>
<gene>
    <name evidence="2" type="ORF">OHU17_36815</name>
</gene>
<evidence type="ECO:0000256" key="1">
    <source>
        <dbReference type="SAM" id="MobiDB-lite"/>
    </source>
</evidence>